<sequence length="337" mass="38232">MFLLDDMIFSDHLPLTLDALLDRPQDRLPHAASLDSNGRGSLMLAKWSNTLALFHACFYDQESAKNLLALCSSKATPNAPLTAFSECLRDLIASFKSPSLTPGRVSRRKGPPWFNKQCKQARNRQRSIYITHKESDSSSPPPAYFVAKKAYKLALFRAKQNWQQLRWKALLEATQSRNPRDFWCLLNRRPISRSIYSISTPTWELFLRQVFYDADLPFPTALGFFPEQLPRRPPVNPSTITKLIGQLKSGKAPGPDLIPAEAILAHKDWWITILTEVFNAINQTGIIPKVWKDAIIVPILKKGSPSNPGNFRNISLLSVLGKLYTRFLLSKLECWVE</sequence>
<evidence type="ECO:0008006" key="2">
    <source>
        <dbReference type="Google" id="ProtNLM"/>
    </source>
</evidence>
<dbReference type="AlphaFoldDB" id="A0A2D4PU68"/>
<dbReference type="EMBL" id="IACN01095781">
    <property type="protein sequence ID" value="LAB61481.1"/>
    <property type="molecule type" value="Transcribed_RNA"/>
</dbReference>
<organism evidence="1">
    <name type="scientific">Micrurus surinamensis</name>
    <name type="common">Surinam coral snake</name>
    <dbReference type="NCBI Taxonomy" id="129470"/>
    <lineage>
        <taxon>Eukaryota</taxon>
        <taxon>Metazoa</taxon>
        <taxon>Chordata</taxon>
        <taxon>Craniata</taxon>
        <taxon>Vertebrata</taxon>
        <taxon>Euteleostomi</taxon>
        <taxon>Lepidosauria</taxon>
        <taxon>Squamata</taxon>
        <taxon>Bifurcata</taxon>
        <taxon>Unidentata</taxon>
        <taxon>Episquamata</taxon>
        <taxon>Toxicofera</taxon>
        <taxon>Serpentes</taxon>
        <taxon>Colubroidea</taxon>
        <taxon>Elapidae</taxon>
        <taxon>Elapinae</taxon>
        <taxon>Micrurus</taxon>
    </lineage>
</organism>
<dbReference type="PANTHER" id="PTHR19446">
    <property type="entry name" value="REVERSE TRANSCRIPTASES"/>
    <property type="match status" value="1"/>
</dbReference>
<accession>A0A2D4PU68</accession>
<protein>
    <recommendedName>
        <fullName evidence="2">Reverse transcriptase domain-containing protein</fullName>
    </recommendedName>
</protein>
<reference evidence="1" key="2">
    <citation type="submission" date="2017-11" db="EMBL/GenBank/DDBJ databases">
        <title>Coralsnake Venomics: Analyses of Venom Gland Transcriptomes and Proteomes of Six Brazilian Taxa.</title>
        <authorList>
            <person name="Aird S.D."/>
            <person name="Jorge da Silva N."/>
            <person name="Qiu L."/>
            <person name="Villar-Briones A."/>
            <person name="Aparecida-Saddi V."/>
            <person name="Campos-Telles M.P."/>
            <person name="Grau M."/>
            <person name="Mikheyev A.S."/>
        </authorList>
    </citation>
    <scope>NUCLEOTIDE SEQUENCE</scope>
    <source>
        <tissue evidence="1">Venom_gland</tissue>
    </source>
</reference>
<proteinExistence type="predicted"/>
<reference evidence="1" key="1">
    <citation type="submission" date="2017-07" db="EMBL/GenBank/DDBJ databases">
        <authorList>
            <person name="Mikheyev A."/>
            <person name="Grau M."/>
        </authorList>
    </citation>
    <scope>NUCLEOTIDE SEQUENCE</scope>
    <source>
        <tissue evidence="1">Venom_gland</tissue>
    </source>
</reference>
<name>A0A2D4PU68_MICSU</name>
<evidence type="ECO:0000313" key="1">
    <source>
        <dbReference type="EMBL" id="LAB61481.1"/>
    </source>
</evidence>